<dbReference type="AlphaFoldDB" id="A0A3M7SVZ5"/>
<organism evidence="2 3">
    <name type="scientific">Brachionus plicatilis</name>
    <name type="common">Marine rotifer</name>
    <name type="synonym">Brachionus muelleri</name>
    <dbReference type="NCBI Taxonomy" id="10195"/>
    <lineage>
        <taxon>Eukaryota</taxon>
        <taxon>Metazoa</taxon>
        <taxon>Spiralia</taxon>
        <taxon>Gnathifera</taxon>
        <taxon>Rotifera</taxon>
        <taxon>Eurotatoria</taxon>
        <taxon>Monogononta</taxon>
        <taxon>Pseudotrocha</taxon>
        <taxon>Ploima</taxon>
        <taxon>Brachionidae</taxon>
        <taxon>Brachionus</taxon>
    </lineage>
</organism>
<proteinExistence type="predicted"/>
<evidence type="ECO:0000313" key="3">
    <source>
        <dbReference type="Proteomes" id="UP000276133"/>
    </source>
</evidence>
<evidence type="ECO:0000313" key="2">
    <source>
        <dbReference type="EMBL" id="RNA40001.1"/>
    </source>
</evidence>
<dbReference type="Proteomes" id="UP000276133">
    <property type="component" value="Unassembled WGS sequence"/>
</dbReference>
<dbReference type="EMBL" id="REGN01000688">
    <property type="protein sequence ID" value="RNA40001.1"/>
    <property type="molecule type" value="Genomic_DNA"/>
</dbReference>
<evidence type="ECO:0000256" key="1">
    <source>
        <dbReference type="SAM" id="MobiDB-lite"/>
    </source>
</evidence>
<protein>
    <submittedName>
        <fullName evidence="2">Uncharacterized protein</fullName>
    </submittedName>
</protein>
<reference evidence="2 3" key="1">
    <citation type="journal article" date="2018" name="Sci. Rep.">
        <title>Genomic signatures of local adaptation to the degree of environmental predictability in rotifers.</title>
        <authorList>
            <person name="Franch-Gras L."/>
            <person name="Hahn C."/>
            <person name="Garcia-Roger E.M."/>
            <person name="Carmona M.J."/>
            <person name="Serra M."/>
            <person name="Gomez A."/>
        </authorList>
    </citation>
    <scope>NUCLEOTIDE SEQUENCE [LARGE SCALE GENOMIC DNA]</scope>
    <source>
        <strain evidence="2">HYR1</strain>
    </source>
</reference>
<accession>A0A3M7SVZ5</accession>
<keyword evidence="3" id="KW-1185">Reference proteome</keyword>
<feature type="compositionally biased region" description="Low complexity" evidence="1">
    <location>
        <begin position="1"/>
        <end position="12"/>
    </location>
</feature>
<feature type="region of interest" description="Disordered" evidence="1">
    <location>
        <begin position="1"/>
        <end position="22"/>
    </location>
</feature>
<name>A0A3M7SVZ5_BRAPC</name>
<gene>
    <name evidence="2" type="ORF">BpHYR1_032929</name>
</gene>
<sequence length="187" mass="21208">MVSRNSSSASKSARSKFADSEQSLSSKLTPMYLLKPAVNSSRPLSSKSHILNNSAARLCKFCKYSDKIKIGLLLSNELIKGALKITKLSPNENAFVKSVINHQNFSYFVDLYPKLCCDIILKVSILNDEKSVWMLIKNVIHFLKPILVIHDIFKLLRPKEKGISLTKIFKAKKQILERKDIKRKSTI</sequence>
<comment type="caution">
    <text evidence="2">The sequence shown here is derived from an EMBL/GenBank/DDBJ whole genome shotgun (WGS) entry which is preliminary data.</text>
</comment>